<dbReference type="Pfam" id="PF08263">
    <property type="entry name" value="LRRNT_2"/>
    <property type="match status" value="1"/>
</dbReference>
<keyword evidence="9" id="KW-0325">Glycoprotein</keyword>
<dbReference type="FunFam" id="3.80.10.10:FF:000722">
    <property type="entry name" value="Leucine-rich repeat receptor-like protein kinase"/>
    <property type="match status" value="1"/>
</dbReference>
<keyword evidence="3" id="KW-0433">Leucine-rich repeat</keyword>
<dbReference type="InterPro" id="IPR046959">
    <property type="entry name" value="PRK1-6/SRF4-like"/>
</dbReference>
<reference evidence="13 14" key="1">
    <citation type="submission" date="2020-08" db="EMBL/GenBank/DDBJ databases">
        <title>Plant Genome Project.</title>
        <authorList>
            <person name="Zhang R.-G."/>
        </authorList>
    </citation>
    <scope>NUCLEOTIDE SEQUENCE [LARGE SCALE GENOMIC DNA]</scope>
    <source>
        <tissue evidence="13">Rhizome</tissue>
    </source>
</reference>
<evidence type="ECO:0000256" key="11">
    <source>
        <dbReference type="SAM" id="Phobius"/>
    </source>
</evidence>
<keyword evidence="6" id="KW-0677">Repeat</keyword>
<evidence type="ECO:0000256" key="9">
    <source>
        <dbReference type="ARBA" id="ARBA00023180"/>
    </source>
</evidence>
<feature type="transmembrane region" description="Helical" evidence="11">
    <location>
        <begin position="355"/>
        <end position="378"/>
    </location>
</feature>
<dbReference type="Gene3D" id="1.10.510.10">
    <property type="entry name" value="Transferase(Phosphotransferase) domain 1"/>
    <property type="match status" value="1"/>
</dbReference>
<keyword evidence="4 11" id="KW-0812">Transmembrane</keyword>
<dbReference type="EMBL" id="JACMSC010000006">
    <property type="protein sequence ID" value="KAG6517225.1"/>
    <property type="molecule type" value="Genomic_DNA"/>
</dbReference>
<dbReference type="InterPro" id="IPR001611">
    <property type="entry name" value="Leu-rich_rpt"/>
</dbReference>
<dbReference type="InterPro" id="IPR000719">
    <property type="entry name" value="Prot_kinase_dom"/>
</dbReference>
<evidence type="ECO:0000259" key="12">
    <source>
        <dbReference type="PROSITE" id="PS50011"/>
    </source>
</evidence>
<comment type="caution">
    <text evidence="13">The sequence shown here is derived from an EMBL/GenBank/DDBJ whole genome shotgun (WGS) entry which is preliminary data.</text>
</comment>
<keyword evidence="8 11" id="KW-0472">Membrane</keyword>
<sequence length="769" mass="81366">MPALSILIYDSTSTASPSPLPLASTGKCYCEMKRIRAYLLTIIFCTIHIAALSPDGLSLLAFKAAVSEDPESSLAGWTEVDDDPCRWPGISCANVTGYADPRVVGIRIFNENLTGYIPSELGTLLFLRRLNLHGNRLTGPVPAQLFNATSLRSVLLNDNLLSGTFPAAACDVPRLQNLDLSRNAIAGPLPPALRRCRQLQRLILMGNRLSGVIPAGIWGEMEKLTQLDLSSNAFEGPIPPDLGELDSLGGTLNLSHNRFSGKIPSTLGDLPTTVSLDLRFNNLSGEIPGGGSLANQGPTAFLNNPGLCGVPLLIPCEVEAAPEAEAPGPVQGSTAAMSTDKEAAREGERGMKAGLIVLISVADAAGVALVGLVVVCAYRKMKGRNEGCAKLRSDLSGRRIQRCTCCGEAAAEKGEEEEEEDSASSSSSSEAAEGKLVAMDKEFKVDLEELLRASAYVLGKGPKGIVYKVVVGEGTAVAVRRLGQGGVGGGRPKEFAAEVRAMGRVRHPNLVRLRAHYWAPDEKLLIADYIANGNLATALGGRPGQPALTWPVRLRIARGAARGLAHLHDCSSRKFVHGDLKPSKILLDANFNPYVSNFGLLRLISLITRPSSSAATPSSSSVAAAAGGGGLFGLPSSPFLDKTNPYSAPETRAAASRPTQKSDVYSFGVLLLEMLTGKPPEAASSSGEPGVVKWARKALEEARPLAELVDPTVAVHDVHGRKEVAAAFHVALACAEADPEARPRMKTVSEKLDRINCSNKLSVKFKMCD</sequence>
<dbReference type="GO" id="GO:0004672">
    <property type="term" value="F:protein kinase activity"/>
    <property type="evidence" value="ECO:0007669"/>
    <property type="project" value="InterPro"/>
</dbReference>
<proteinExistence type="predicted"/>
<dbReference type="GO" id="GO:0005524">
    <property type="term" value="F:ATP binding"/>
    <property type="evidence" value="ECO:0007669"/>
    <property type="project" value="InterPro"/>
</dbReference>
<keyword evidence="14" id="KW-1185">Reference proteome</keyword>
<evidence type="ECO:0000256" key="3">
    <source>
        <dbReference type="ARBA" id="ARBA00022614"/>
    </source>
</evidence>
<evidence type="ECO:0000256" key="1">
    <source>
        <dbReference type="ARBA" id="ARBA00004167"/>
    </source>
</evidence>
<keyword evidence="7 11" id="KW-1133">Transmembrane helix</keyword>
<dbReference type="GO" id="GO:0016020">
    <property type="term" value="C:membrane"/>
    <property type="evidence" value="ECO:0007669"/>
    <property type="project" value="UniProtKB-SubCell"/>
</dbReference>
<dbReference type="Pfam" id="PF00560">
    <property type="entry name" value="LRR_1"/>
    <property type="match status" value="2"/>
</dbReference>
<comment type="subcellular location">
    <subcellularLocation>
        <location evidence="1">Membrane</location>
        <topology evidence="1">Single-pass membrane protein</topology>
    </subcellularLocation>
</comment>
<keyword evidence="5" id="KW-0732">Signal</keyword>
<name>A0A8J5HHJ3_ZINOF</name>
<evidence type="ECO:0000313" key="14">
    <source>
        <dbReference type="Proteomes" id="UP000734854"/>
    </source>
</evidence>
<accession>A0A8J5HHJ3</accession>
<dbReference type="InterPro" id="IPR013210">
    <property type="entry name" value="LRR_N_plant-typ"/>
</dbReference>
<dbReference type="FunFam" id="3.80.10.10:FF:000275">
    <property type="entry name" value="Leucine-rich repeat receptor-like protein kinase"/>
    <property type="match status" value="1"/>
</dbReference>
<keyword evidence="2" id="KW-0597">Phosphoprotein</keyword>
<evidence type="ECO:0000256" key="7">
    <source>
        <dbReference type="ARBA" id="ARBA00022989"/>
    </source>
</evidence>
<dbReference type="Gene3D" id="3.30.200.20">
    <property type="entry name" value="Phosphorylase Kinase, domain 1"/>
    <property type="match status" value="1"/>
</dbReference>
<organism evidence="13 14">
    <name type="scientific">Zingiber officinale</name>
    <name type="common">Ginger</name>
    <name type="synonym">Amomum zingiber</name>
    <dbReference type="NCBI Taxonomy" id="94328"/>
    <lineage>
        <taxon>Eukaryota</taxon>
        <taxon>Viridiplantae</taxon>
        <taxon>Streptophyta</taxon>
        <taxon>Embryophyta</taxon>
        <taxon>Tracheophyta</taxon>
        <taxon>Spermatophyta</taxon>
        <taxon>Magnoliopsida</taxon>
        <taxon>Liliopsida</taxon>
        <taxon>Zingiberales</taxon>
        <taxon>Zingiberaceae</taxon>
        <taxon>Zingiber</taxon>
    </lineage>
</organism>
<gene>
    <name evidence="13" type="ORF">ZIOFF_020605</name>
</gene>
<dbReference type="Proteomes" id="UP000734854">
    <property type="component" value="Unassembled WGS sequence"/>
</dbReference>
<dbReference type="InterPro" id="IPR032675">
    <property type="entry name" value="LRR_dom_sf"/>
</dbReference>
<dbReference type="SUPFAM" id="SSF56112">
    <property type="entry name" value="Protein kinase-like (PK-like)"/>
    <property type="match status" value="1"/>
</dbReference>
<evidence type="ECO:0000313" key="13">
    <source>
        <dbReference type="EMBL" id="KAG6517225.1"/>
    </source>
</evidence>
<evidence type="ECO:0000256" key="4">
    <source>
        <dbReference type="ARBA" id="ARBA00022692"/>
    </source>
</evidence>
<dbReference type="Gene3D" id="3.80.10.10">
    <property type="entry name" value="Ribonuclease Inhibitor"/>
    <property type="match status" value="2"/>
</dbReference>
<evidence type="ECO:0000256" key="10">
    <source>
        <dbReference type="SAM" id="MobiDB-lite"/>
    </source>
</evidence>
<evidence type="ECO:0000256" key="8">
    <source>
        <dbReference type="ARBA" id="ARBA00023136"/>
    </source>
</evidence>
<feature type="region of interest" description="Disordered" evidence="10">
    <location>
        <begin position="411"/>
        <end position="433"/>
    </location>
</feature>
<dbReference type="AlphaFoldDB" id="A0A8J5HHJ3"/>
<dbReference type="InterPro" id="IPR011009">
    <property type="entry name" value="Kinase-like_dom_sf"/>
</dbReference>
<dbReference type="Pfam" id="PF13855">
    <property type="entry name" value="LRR_8"/>
    <property type="match status" value="1"/>
</dbReference>
<protein>
    <recommendedName>
        <fullName evidence="12">Protein kinase domain-containing protein</fullName>
    </recommendedName>
</protein>
<dbReference type="Pfam" id="PF00069">
    <property type="entry name" value="Pkinase"/>
    <property type="match status" value="1"/>
</dbReference>
<dbReference type="SUPFAM" id="SSF52058">
    <property type="entry name" value="L domain-like"/>
    <property type="match status" value="1"/>
</dbReference>
<evidence type="ECO:0000256" key="5">
    <source>
        <dbReference type="ARBA" id="ARBA00022729"/>
    </source>
</evidence>
<evidence type="ECO:0000256" key="6">
    <source>
        <dbReference type="ARBA" id="ARBA00022737"/>
    </source>
</evidence>
<evidence type="ECO:0000256" key="2">
    <source>
        <dbReference type="ARBA" id="ARBA00022553"/>
    </source>
</evidence>
<dbReference type="PROSITE" id="PS50011">
    <property type="entry name" value="PROTEIN_KINASE_DOM"/>
    <property type="match status" value="1"/>
</dbReference>
<dbReference type="PANTHER" id="PTHR48007">
    <property type="entry name" value="LEUCINE-RICH REPEAT RECEPTOR-LIKE PROTEIN KINASE PXC1"/>
    <property type="match status" value="1"/>
</dbReference>
<dbReference type="PANTHER" id="PTHR48007:SF36">
    <property type="entry name" value="RECEPTOR PROTEIN KINASE-LIKE PROTEIN ZAR1"/>
    <property type="match status" value="1"/>
</dbReference>
<feature type="transmembrane region" description="Helical" evidence="11">
    <location>
        <begin position="37"/>
        <end position="62"/>
    </location>
</feature>
<feature type="domain" description="Protein kinase" evidence="12">
    <location>
        <begin position="452"/>
        <end position="755"/>
    </location>
</feature>